<dbReference type="PROSITE" id="PS51257">
    <property type="entry name" value="PROKAR_LIPOPROTEIN"/>
    <property type="match status" value="1"/>
</dbReference>
<evidence type="ECO:0008006" key="3">
    <source>
        <dbReference type="Google" id="ProtNLM"/>
    </source>
</evidence>
<evidence type="ECO:0000313" key="1">
    <source>
        <dbReference type="EMBL" id="KRG69099.1"/>
    </source>
</evidence>
<dbReference type="AlphaFoldDB" id="A0A0R0CI49"/>
<comment type="caution">
    <text evidence="1">The sequence shown here is derived from an EMBL/GenBank/DDBJ whole genome shotgun (WGS) entry which is preliminary data.</text>
</comment>
<gene>
    <name evidence="1" type="ORF">ABB29_11800</name>
</gene>
<dbReference type="Pfam" id="PF20101">
    <property type="entry name" value="DUF6491"/>
    <property type="match status" value="1"/>
</dbReference>
<sequence length="151" mass="15850">MKHLFVAACALLVVAGCATGPRQTDAQRLAMYRDVAGAPVKDFNFFGNLTGWTPLGDGALAVSPKLNETYLLTLSGPCPDLDYAQAIVLSSMNGQVSAGFDKVTPIGAGTSGPHIPCRIDTIQPVDGKALKASQQELREASTVQRSSEDAE</sequence>
<dbReference type="Proteomes" id="UP000052052">
    <property type="component" value="Unassembled WGS sequence"/>
</dbReference>
<dbReference type="PATRIC" id="fig|344882.3.peg.726"/>
<protein>
    <recommendedName>
        <fullName evidence="3">Lipoprotein</fullName>
    </recommendedName>
</protein>
<proteinExistence type="predicted"/>
<reference evidence="1 2" key="1">
    <citation type="submission" date="2015-05" db="EMBL/GenBank/DDBJ databases">
        <title>Genome sequencing and analysis of members of genus Stenotrophomonas.</title>
        <authorList>
            <person name="Patil P.P."/>
            <person name="Midha S."/>
            <person name="Patil P.B."/>
        </authorList>
    </citation>
    <scope>NUCLEOTIDE SEQUENCE [LARGE SCALE GENOMIC DNA]</scope>
    <source>
        <strain evidence="1 2">DSM 21858</strain>
    </source>
</reference>
<organism evidence="1 2">
    <name type="scientific">Pseudoxanthomonas dokdonensis</name>
    <dbReference type="NCBI Taxonomy" id="344882"/>
    <lineage>
        <taxon>Bacteria</taxon>
        <taxon>Pseudomonadati</taxon>
        <taxon>Pseudomonadota</taxon>
        <taxon>Gammaproteobacteria</taxon>
        <taxon>Lysobacterales</taxon>
        <taxon>Lysobacteraceae</taxon>
        <taxon>Pseudoxanthomonas</taxon>
    </lineage>
</organism>
<dbReference type="InterPro" id="IPR045500">
    <property type="entry name" value="DUF6491"/>
</dbReference>
<dbReference type="OrthoDB" id="6047015at2"/>
<name>A0A0R0CI49_9GAMM</name>
<accession>A0A0R0CI49</accession>
<evidence type="ECO:0000313" key="2">
    <source>
        <dbReference type="Proteomes" id="UP000052052"/>
    </source>
</evidence>
<dbReference type="EMBL" id="LDJL01000011">
    <property type="protein sequence ID" value="KRG69099.1"/>
    <property type="molecule type" value="Genomic_DNA"/>
</dbReference>
<keyword evidence="2" id="KW-1185">Reference proteome</keyword>
<dbReference type="RefSeq" id="WP_057659219.1">
    <property type="nucleotide sequence ID" value="NZ_LDJL01000011.1"/>
</dbReference>